<reference evidence="2" key="2">
    <citation type="submission" date="2020-12" db="EMBL/GenBank/DDBJ databases">
        <authorList>
            <person name="Kanost M."/>
        </authorList>
    </citation>
    <scope>NUCLEOTIDE SEQUENCE</scope>
</reference>
<sequence>MMDSSPKRYASNFTSSTAQRGVEAKEVEIANARLDVNVSTSSQIGAESSQQDADDYGPLEDTGSYLQVVVEKHRRKHERAAVAVQTARLPSASSPAAGVADQGGTRGRGSCGAGDGGSVVWAGPVLVSRAALPALRATELPYTCSRCVETSWPGCKLATHPSAPEERVERKSDARPLVTGGLQKEKIKWNFFRDLFNDSFSDDGPERVEVYRFEHGSGEYLAACGGARPSRCTLEAAREAAAGCVLTASDHVLKPALAMTFNALVQPALVFVRNVAQAVRDALRPAALALGDVLEPAARLLAAVRLVHVHVAPQCACAHTLTTT</sequence>
<feature type="compositionally biased region" description="Polar residues" evidence="1">
    <location>
        <begin position="38"/>
        <end position="51"/>
    </location>
</feature>
<accession>A0A921ZH16</accession>
<evidence type="ECO:0000313" key="3">
    <source>
        <dbReference type="Proteomes" id="UP000791440"/>
    </source>
</evidence>
<protein>
    <submittedName>
        <fullName evidence="2">Uncharacterized protein</fullName>
    </submittedName>
</protein>
<evidence type="ECO:0000313" key="2">
    <source>
        <dbReference type="EMBL" id="KAG6457241.1"/>
    </source>
</evidence>
<feature type="region of interest" description="Disordered" evidence="1">
    <location>
        <begin position="1"/>
        <end position="22"/>
    </location>
</feature>
<reference evidence="2" key="1">
    <citation type="journal article" date="2016" name="Insect Biochem. Mol. Biol.">
        <title>Multifaceted biological insights from a draft genome sequence of the tobacco hornworm moth, Manduca sexta.</title>
        <authorList>
            <person name="Kanost M.R."/>
            <person name="Arrese E.L."/>
            <person name="Cao X."/>
            <person name="Chen Y.R."/>
            <person name="Chellapilla S."/>
            <person name="Goldsmith M.R."/>
            <person name="Grosse-Wilde E."/>
            <person name="Heckel D.G."/>
            <person name="Herndon N."/>
            <person name="Jiang H."/>
            <person name="Papanicolaou A."/>
            <person name="Qu J."/>
            <person name="Soulages J.L."/>
            <person name="Vogel H."/>
            <person name="Walters J."/>
            <person name="Waterhouse R.M."/>
            <person name="Ahn S.J."/>
            <person name="Almeida F.C."/>
            <person name="An C."/>
            <person name="Aqrawi P."/>
            <person name="Bretschneider A."/>
            <person name="Bryant W.B."/>
            <person name="Bucks S."/>
            <person name="Chao H."/>
            <person name="Chevignon G."/>
            <person name="Christen J.M."/>
            <person name="Clarke D.F."/>
            <person name="Dittmer N.T."/>
            <person name="Ferguson L.C.F."/>
            <person name="Garavelou S."/>
            <person name="Gordon K.H.J."/>
            <person name="Gunaratna R.T."/>
            <person name="Han Y."/>
            <person name="Hauser F."/>
            <person name="He Y."/>
            <person name="Heidel-Fischer H."/>
            <person name="Hirsh A."/>
            <person name="Hu Y."/>
            <person name="Jiang H."/>
            <person name="Kalra D."/>
            <person name="Klinner C."/>
            <person name="Konig C."/>
            <person name="Kovar C."/>
            <person name="Kroll A.R."/>
            <person name="Kuwar S.S."/>
            <person name="Lee S.L."/>
            <person name="Lehman R."/>
            <person name="Li K."/>
            <person name="Li Z."/>
            <person name="Liang H."/>
            <person name="Lovelace S."/>
            <person name="Lu Z."/>
            <person name="Mansfield J.H."/>
            <person name="McCulloch K.J."/>
            <person name="Mathew T."/>
            <person name="Morton B."/>
            <person name="Muzny D.M."/>
            <person name="Neunemann D."/>
            <person name="Ongeri F."/>
            <person name="Pauchet Y."/>
            <person name="Pu L.L."/>
            <person name="Pyrousis I."/>
            <person name="Rao X.J."/>
            <person name="Redding A."/>
            <person name="Roesel C."/>
            <person name="Sanchez-Gracia A."/>
            <person name="Schaack S."/>
            <person name="Shukla A."/>
            <person name="Tetreau G."/>
            <person name="Wang Y."/>
            <person name="Xiong G.H."/>
            <person name="Traut W."/>
            <person name="Walsh T.K."/>
            <person name="Worley K.C."/>
            <person name="Wu D."/>
            <person name="Wu W."/>
            <person name="Wu Y.Q."/>
            <person name="Zhang X."/>
            <person name="Zou Z."/>
            <person name="Zucker H."/>
            <person name="Briscoe A.D."/>
            <person name="Burmester T."/>
            <person name="Clem R.J."/>
            <person name="Feyereisen R."/>
            <person name="Grimmelikhuijzen C.J.P."/>
            <person name="Hamodrakas S.J."/>
            <person name="Hansson B.S."/>
            <person name="Huguet E."/>
            <person name="Jermiin L.S."/>
            <person name="Lan Q."/>
            <person name="Lehman H.K."/>
            <person name="Lorenzen M."/>
            <person name="Merzendorfer H."/>
            <person name="Michalopoulos I."/>
            <person name="Morton D.B."/>
            <person name="Muthukrishnan S."/>
            <person name="Oakeshott J.G."/>
            <person name="Palmer W."/>
            <person name="Park Y."/>
            <person name="Passarelli A.L."/>
            <person name="Rozas J."/>
            <person name="Schwartz L.M."/>
            <person name="Smith W."/>
            <person name="Southgate A."/>
            <person name="Vilcinskas A."/>
            <person name="Vogt R."/>
            <person name="Wang P."/>
            <person name="Werren J."/>
            <person name="Yu X.Q."/>
            <person name="Zhou J.J."/>
            <person name="Brown S.J."/>
            <person name="Scherer S.E."/>
            <person name="Richards S."/>
            <person name="Blissard G.W."/>
        </authorList>
    </citation>
    <scope>NUCLEOTIDE SEQUENCE</scope>
</reference>
<feature type="region of interest" description="Disordered" evidence="1">
    <location>
        <begin position="38"/>
        <end position="58"/>
    </location>
</feature>
<dbReference type="Proteomes" id="UP000791440">
    <property type="component" value="Unassembled WGS sequence"/>
</dbReference>
<dbReference type="AlphaFoldDB" id="A0A921ZH16"/>
<gene>
    <name evidence="2" type="ORF">O3G_MSEX010202</name>
</gene>
<dbReference type="EMBL" id="JH668541">
    <property type="protein sequence ID" value="KAG6457241.1"/>
    <property type="molecule type" value="Genomic_DNA"/>
</dbReference>
<keyword evidence="3" id="KW-1185">Reference proteome</keyword>
<proteinExistence type="predicted"/>
<organism evidence="2 3">
    <name type="scientific">Manduca sexta</name>
    <name type="common">Tobacco hawkmoth</name>
    <name type="synonym">Tobacco hornworm</name>
    <dbReference type="NCBI Taxonomy" id="7130"/>
    <lineage>
        <taxon>Eukaryota</taxon>
        <taxon>Metazoa</taxon>
        <taxon>Ecdysozoa</taxon>
        <taxon>Arthropoda</taxon>
        <taxon>Hexapoda</taxon>
        <taxon>Insecta</taxon>
        <taxon>Pterygota</taxon>
        <taxon>Neoptera</taxon>
        <taxon>Endopterygota</taxon>
        <taxon>Lepidoptera</taxon>
        <taxon>Glossata</taxon>
        <taxon>Ditrysia</taxon>
        <taxon>Bombycoidea</taxon>
        <taxon>Sphingidae</taxon>
        <taxon>Sphinginae</taxon>
        <taxon>Sphingini</taxon>
        <taxon>Manduca</taxon>
    </lineage>
</organism>
<comment type="caution">
    <text evidence="2">The sequence shown here is derived from an EMBL/GenBank/DDBJ whole genome shotgun (WGS) entry which is preliminary data.</text>
</comment>
<evidence type="ECO:0000256" key="1">
    <source>
        <dbReference type="SAM" id="MobiDB-lite"/>
    </source>
</evidence>
<name>A0A921ZH16_MANSE</name>